<comment type="similarity">
    <text evidence="2">Belongs to the flavin monoamine oxidase family.</text>
</comment>
<keyword evidence="7" id="KW-1185">Reference proteome</keyword>
<dbReference type="PRINTS" id="PR00757">
    <property type="entry name" value="AMINEOXDASEF"/>
</dbReference>
<sequence length="452" mass="48986">MTHDVIVIGAGVTGLTAAWRLAQAGQDVLVLEARDRVGGRLRTDEVETVEGEPSGSFEIGGQWVSPDQDALIALVDELGLATFARHRDGDSVYVGHDGVARRFAEDLPVSASTAAAIVELTRKLDELAAAMDPARPWELEDARKLDSVSLRTWLEQECDDAEARDNIALYLGPAMLTKPAHAFSALQAVQMAASAGSFSNLLDADIILDRRVVGGLQSVPLELARLLGDRVLLDQDVTRVEWTDEEAVVHVGEVAYAARRVVLAVPPTVVRRVRFTPELPAEHRIAREHQSFGLVIKVQAMYETPFWREDGLDGTAFGPYELVHEAYDNTPEGESRGVLVGFVSDVNADEVGRLSAEERRARVLDSFASYYGEQARHPLAYVESDWQHQELTGGAYGTSFDLGGLTRWGHLLREPVGPIEFGSSDVAGHGFQHVDGAVRVGGEIAAGILAGP</sequence>
<evidence type="ECO:0000256" key="3">
    <source>
        <dbReference type="ARBA" id="ARBA00023002"/>
    </source>
</evidence>
<proteinExistence type="inferred from homology"/>
<name>A0A5C4W3N3_9ACTN</name>
<feature type="domain" description="Amine oxidase" evidence="5">
    <location>
        <begin position="13"/>
        <end position="448"/>
    </location>
</feature>
<protein>
    <submittedName>
        <fullName evidence="6">FAD-dependent oxidoreductase</fullName>
    </submittedName>
</protein>
<evidence type="ECO:0000256" key="2">
    <source>
        <dbReference type="ARBA" id="ARBA00005995"/>
    </source>
</evidence>
<dbReference type="InterPro" id="IPR036188">
    <property type="entry name" value="FAD/NAD-bd_sf"/>
</dbReference>
<dbReference type="SUPFAM" id="SSF54373">
    <property type="entry name" value="FAD-linked reductases, C-terminal domain"/>
    <property type="match status" value="1"/>
</dbReference>
<dbReference type="SUPFAM" id="SSF51905">
    <property type="entry name" value="FAD/NAD(P)-binding domain"/>
    <property type="match status" value="1"/>
</dbReference>
<dbReference type="EMBL" id="VDMP01000021">
    <property type="protein sequence ID" value="TNM41979.1"/>
    <property type="molecule type" value="Genomic_DNA"/>
</dbReference>
<evidence type="ECO:0000256" key="4">
    <source>
        <dbReference type="PIRSR" id="PIRSR601613-1"/>
    </source>
</evidence>
<dbReference type="OrthoDB" id="337830at2"/>
<dbReference type="AlphaFoldDB" id="A0A5C4W3N3"/>
<evidence type="ECO:0000313" key="7">
    <source>
        <dbReference type="Proteomes" id="UP000313231"/>
    </source>
</evidence>
<dbReference type="InterPro" id="IPR050703">
    <property type="entry name" value="Flavin_MAO"/>
</dbReference>
<comment type="caution">
    <text evidence="6">The sequence shown here is derived from an EMBL/GenBank/DDBJ whole genome shotgun (WGS) entry which is preliminary data.</text>
</comment>
<reference evidence="6 7" key="1">
    <citation type="journal article" date="2016" name="Int. J. Syst. Evol. Microbiol.">
        <title>Nocardioides albidus sp. nov., an actinobacterium isolated from garden soil.</title>
        <authorList>
            <person name="Singh H."/>
            <person name="Du J."/>
            <person name="Trinh H."/>
            <person name="Won K."/>
            <person name="Yang J.E."/>
            <person name="Yin C."/>
            <person name="Kook M."/>
            <person name="Yi T.H."/>
        </authorList>
    </citation>
    <scope>NUCLEOTIDE SEQUENCE [LARGE SCALE GENOMIC DNA]</scope>
    <source>
        <strain evidence="6 7">CCTCC AB 2015297</strain>
    </source>
</reference>
<dbReference type="PANTHER" id="PTHR43563:SF1">
    <property type="entry name" value="AMINE OXIDASE [FLAVIN-CONTAINING] B"/>
    <property type="match status" value="1"/>
</dbReference>
<feature type="binding site" evidence="4">
    <location>
        <position position="342"/>
    </location>
    <ligand>
        <name>substrate</name>
    </ligand>
</feature>
<dbReference type="InterPro" id="IPR001613">
    <property type="entry name" value="Flavin_amine_oxidase"/>
</dbReference>
<organism evidence="6 7">
    <name type="scientific">Nocardioides albidus</name>
    <dbReference type="NCBI Taxonomy" id="1517589"/>
    <lineage>
        <taxon>Bacteria</taxon>
        <taxon>Bacillati</taxon>
        <taxon>Actinomycetota</taxon>
        <taxon>Actinomycetes</taxon>
        <taxon>Propionibacteriales</taxon>
        <taxon>Nocardioidaceae</taxon>
        <taxon>Nocardioides</taxon>
    </lineage>
</organism>
<dbReference type="Proteomes" id="UP000313231">
    <property type="component" value="Unassembled WGS sequence"/>
</dbReference>
<dbReference type="InterPro" id="IPR002937">
    <property type="entry name" value="Amino_oxidase"/>
</dbReference>
<gene>
    <name evidence="6" type="ORF">FHP29_08410</name>
</gene>
<comment type="cofactor">
    <cofactor evidence="1">
        <name>FAD</name>
        <dbReference type="ChEBI" id="CHEBI:57692"/>
    </cofactor>
</comment>
<evidence type="ECO:0000313" key="6">
    <source>
        <dbReference type="EMBL" id="TNM41979.1"/>
    </source>
</evidence>
<dbReference type="GO" id="GO:0016491">
    <property type="term" value="F:oxidoreductase activity"/>
    <property type="evidence" value="ECO:0007669"/>
    <property type="project" value="UniProtKB-KW"/>
</dbReference>
<evidence type="ECO:0000256" key="1">
    <source>
        <dbReference type="ARBA" id="ARBA00001974"/>
    </source>
</evidence>
<dbReference type="Pfam" id="PF01593">
    <property type="entry name" value="Amino_oxidase"/>
    <property type="match status" value="1"/>
</dbReference>
<feature type="binding site" evidence="4">
    <location>
        <position position="13"/>
    </location>
    <ligand>
        <name>FAD</name>
        <dbReference type="ChEBI" id="CHEBI:57692"/>
    </ligand>
</feature>
<dbReference type="Gene3D" id="3.50.50.60">
    <property type="entry name" value="FAD/NAD(P)-binding domain"/>
    <property type="match status" value="1"/>
</dbReference>
<keyword evidence="3" id="KW-0560">Oxidoreductase</keyword>
<accession>A0A5C4W3N3</accession>
<dbReference type="PANTHER" id="PTHR43563">
    <property type="entry name" value="AMINE OXIDASE"/>
    <property type="match status" value="1"/>
</dbReference>
<feature type="binding site" evidence="4">
    <location>
        <begin position="32"/>
        <end position="33"/>
    </location>
    <ligand>
        <name>FAD</name>
        <dbReference type="ChEBI" id="CHEBI:57692"/>
    </ligand>
</feature>
<evidence type="ECO:0000259" key="5">
    <source>
        <dbReference type="Pfam" id="PF01593"/>
    </source>
</evidence>
<feature type="binding site" evidence="4">
    <location>
        <position position="237"/>
    </location>
    <ligand>
        <name>FAD</name>
        <dbReference type="ChEBI" id="CHEBI:57692"/>
    </ligand>
</feature>